<name>A0A5B7GHF1_PORTR</name>
<evidence type="ECO:0000313" key="3">
    <source>
        <dbReference type="Proteomes" id="UP000324222"/>
    </source>
</evidence>
<comment type="caution">
    <text evidence="2">The sequence shown here is derived from an EMBL/GenBank/DDBJ whole genome shotgun (WGS) entry which is preliminary data.</text>
</comment>
<evidence type="ECO:0000313" key="2">
    <source>
        <dbReference type="EMBL" id="MPC56617.1"/>
    </source>
</evidence>
<keyword evidence="1" id="KW-0812">Transmembrane</keyword>
<organism evidence="2 3">
    <name type="scientific">Portunus trituberculatus</name>
    <name type="common">Swimming crab</name>
    <name type="synonym">Neptunus trituberculatus</name>
    <dbReference type="NCBI Taxonomy" id="210409"/>
    <lineage>
        <taxon>Eukaryota</taxon>
        <taxon>Metazoa</taxon>
        <taxon>Ecdysozoa</taxon>
        <taxon>Arthropoda</taxon>
        <taxon>Crustacea</taxon>
        <taxon>Multicrustacea</taxon>
        <taxon>Malacostraca</taxon>
        <taxon>Eumalacostraca</taxon>
        <taxon>Eucarida</taxon>
        <taxon>Decapoda</taxon>
        <taxon>Pleocyemata</taxon>
        <taxon>Brachyura</taxon>
        <taxon>Eubrachyura</taxon>
        <taxon>Portunoidea</taxon>
        <taxon>Portunidae</taxon>
        <taxon>Portuninae</taxon>
        <taxon>Portunus</taxon>
    </lineage>
</organism>
<dbReference type="EMBL" id="VSRR010014087">
    <property type="protein sequence ID" value="MPC56617.1"/>
    <property type="molecule type" value="Genomic_DNA"/>
</dbReference>
<accession>A0A5B7GHF1</accession>
<feature type="transmembrane region" description="Helical" evidence="1">
    <location>
        <begin position="12"/>
        <end position="30"/>
    </location>
</feature>
<keyword evidence="3" id="KW-1185">Reference proteome</keyword>
<protein>
    <submittedName>
        <fullName evidence="2">Uncharacterized protein</fullName>
    </submittedName>
</protein>
<proteinExistence type="predicted"/>
<dbReference type="Proteomes" id="UP000324222">
    <property type="component" value="Unassembled WGS sequence"/>
</dbReference>
<keyword evidence="1" id="KW-1133">Transmembrane helix</keyword>
<dbReference type="AlphaFoldDB" id="A0A5B7GHF1"/>
<keyword evidence="1" id="KW-0472">Membrane</keyword>
<evidence type="ECO:0000256" key="1">
    <source>
        <dbReference type="SAM" id="Phobius"/>
    </source>
</evidence>
<gene>
    <name evidence="2" type="ORF">E2C01_050581</name>
</gene>
<reference evidence="2 3" key="1">
    <citation type="submission" date="2019-05" db="EMBL/GenBank/DDBJ databases">
        <title>Another draft genome of Portunus trituberculatus and its Hox gene families provides insights of decapod evolution.</title>
        <authorList>
            <person name="Jeong J.-H."/>
            <person name="Song I."/>
            <person name="Kim S."/>
            <person name="Choi T."/>
            <person name="Kim D."/>
            <person name="Ryu S."/>
            <person name="Kim W."/>
        </authorList>
    </citation>
    <scope>NUCLEOTIDE SEQUENCE [LARGE SCALE GENOMIC DNA]</scope>
    <source>
        <tissue evidence="2">Muscle</tissue>
    </source>
</reference>
<sequence length="38" mass="4195">MKNYGKQKNVFFKIAAGLGMCTVMLVKLVLERDNGSCS</sequence>